<evidence type="ECO:0000259" key="3">
    <source>
        <dbReference type="PROSITE" id="PS50110"/>
    </source>
</evidence>
<dbReference type="SUPFAM" id="SSF52172">
    <property type="entry name" value="CheY-like"/>
    <property type="match status" value="1"/>
</dbReference>
<evidence type="ECO:0000313" key="4">
    <source>
        <dbReference type="EMBL" id="KKL93933.1"/>
    </source>
</evidence>
<keyword evidence="1" id="KW-0597">Phosphoprotein</keyword>
<feature type="domain" description="Response regulatory" evidence="3">
    <location>
        <begin position="1"/>
        <end position="86"/>
    </location>
</feature>
<organism evidence="4">
    <name type="scientific">marine sediment metagenome</name>
    <dbReference type="NCBI Taxonomy" id="412755"/>
    <lineage>
        <taxon>unclassified sequences</taxon>
        <taxon>metagenomes</taxon>
        <taxon>ecological metagenomes</taxon>
    </lineage>
</organism>
<dbReference type="GO" id="GO:0000160">
    <property type="term" value="P:phosphorelay signal transduction system"/>
    <property type="evidence" value="ECO:0007669"/>
    <property type="project" value="UniProtKB-KW"/>
</dbReference>
<proteinExistence type="predicted"/>
<protein>
    <recommendedName>
        <fullName evidence="3">Response regulatory domain-containing protein</fullName>
    </recommendedName>
</protein>
<evidence type="ECO:0000256" key="2">
    <source>
        <dbReference type="ARBA" id="ARBA00023012"/>
    </source>
</evidence>
<dbReference type="InterPro" id="IPR011006">
    <property type="entry name" value="CheY-like_superfamily"/>
</dbReference>
<reference evidence="4" key="1">
    <citation type="journal article" date="2015" name="Nature">
        <title>Complex archaea that bridge the gap between prokaryotes and eukaryotes.</title>
        <authorList>
            <person name="Spang A."/>
            <person name="Saw J.H."/>
            <person name="Jorgensen S.L."/>
            <person name="Zaremba-Niedzwiedzka K."/>
            <person name="Martijn J."/>
            <person name="Lind A.E."/>
            <person name="van Eijk R."/>
            <person name="Schleper C."/>
            <person name="Guy L."/>
            <person name="Ettema T.J."/>
        </authorList>
    </citation>
    <scope>NUCLEOTIDE SEQUENCE</scope>
</reference>
<dbReference type="InterPro" id="IPR001789">
    <property type="entry name" value="Sig_transdc_resp-reg_receiver"/>
</dbReference>
<feature type="non-terminal residue" evidence="4">
    <location>
        <position position="1"/>
    </location>
</feature>
<accession>A0A0F9G5F2</accession>
<dbReference type="PROSITE" id="PS50110">
    <property type="entry name" value="RESPONSE_REGULATORY"/>
    <property type="match status" value="1"/>
</dbReference>
<dbReference type="PANTHER" id="PTHR44591">
    <property type="entry name" value="STRESS RESPONSE REGULATOR PROTEIN 1"/>
    <property type="match status" value="1"/>
</dbReference>
<dbReference type="Pfam" id="PF00072">
    <property type="entry name" value="Response_reg"/>
    <property type="match status" value="1"/>
</dbReference>
<comment type="caution">
    <text evidence="4">The sequence shown here is derived from an EMBL/GenBank/DDBJ whole genome shotgun (WGS) entry which is preliminary data.</text>
</comment>
<sequence>TLQATEELKVNKPKLIILDINLPDSNGYEFCKMVKSNEKYKDILVYYFSGVPESEVRIKTIETKADGYLKKPFDVTDFDDLLEYLD</sequence>
<evidence type="ECO:0000256" key="1">
    <source>
        <dbReference type="ARBA" id="ARBA00022553"/>
    </source>
</evidence>
<name>A0A0F9G5F2_9ZZZZ</name>
<dbReference type="AlphaFoldDB" id="A0A0F9G5F2"/>
<dbReference type="PANTHER" id="PTHR44591:SF14">
    <property type="entry name" value="PROTEIN PILG"/>
    <property type="match status" value="1"/>
</dbReference>
<dbReference type="Gene3D" id="3.40.50.2300">
    <property type="match status" value="1"/>
</dbReference>
<dbReference type="EMBL" id="LAZR01019060">
    <property type="protein sequence ID" value="KKL93933.1"/>
    <property type="molecule type" value="Genomic_DNA"/>
</dbReference>
<gene>
    <name evidence="4" type="ORF">LCGC14_1869760</name>
</gene>
<dbReference type="InterPro" id="IPR050595">
    <property type="entry name" value="Bact_response_regulator"/>
</dbReference>
<keyword evidence="2" id="KW-0902">Two-component regulatory system</keyword>